<protein>
    <submittedName>
        <fullName evidence="1">Uncharacterized protein</fullName>
    </submittedName>
</protein>
<name>A0A4R7UYE2_9PSEU</name>
<evidence type="ECO:0000313" key="1">
    <source>
        <dbReference type="EMBL" id="TDV40096.1"/>
    </source>
</evidence>
<proteinExistence type="predicted"/>
<dbReference type="EMBL" id="SOCP01000024">
    <property type="protein sequence ID" value="TDV40096.1"/>
    <property type="molecule type" value="Genomic_DNA"/>
</dbReference>
<gene>
    <name evidence="1" type="ORF">CLV71_124113</name>
</gene>
<dbReference type="AlphaFoldDB" id="A0A4R7UYE2"/>
<reference evidence="1 2" key="1">
    <citation type="submission" date="2019-03" db="EMBL/GenBank/DDBJ databases">
        <title>Genomic Encyclopedia of Archaeal and Bacterial Type Strains, Phase II (KMG-II): from individual species to whole genera.</title>
        <authorList>
            <person name="Goeker M."/>
        </authorList>
    </citation>
    <scope>NUCLEOTIDE SEQUENCE [LARGE SCALE GENOMIC DNA]</scope>
    <source>
        <strain evidence="1 2">DSM 45499</strain>
    </source>
</reference>
<accession>A0A4R7UYE2</accession>
<sequence>MTISITNRPAPAWLRELAHGRDTYEELLGWPVSVQVGTRVLIVATGQVLDAVTMPAPLGAHVHAELTIAMLSGPVFADPDGRRWTFLTKPLDRIRPTIAADLSHVRVDVAPHGAHLPIPTGPDTVSGQLWRWIEPPSPARGLPPAYAVIGVTRRLTAQQHLAA</sequence>
<comment type="caution">
    <text evidence="1">The sequence shown here is derived from an EMBL/GenBank/DDBJ whole genome shotgun (WGS) entry which is preliminary data.</text>
</comment>
<organism evidence="1 2">
    <name type="scientific">Actinophytocola oryzae</name>
    <dbReference type="NCBI Taxonomy" id="502181"/>
    <lineage>
        <taxon>Bacteria</taxon>
        <taxon>Bacillati</taxon>
        <taxon>Actinomycetota</taxon>
        <taxon>Actinomycetes</taxon>
        <taxon>Pseudonocardiales</taxon>
        <taxon>Pseudonocardiaceae</taxon>
    </lineage>
</organism>
<dbReference type="Proteomes" id="UP000294927">
    <property type="component" value="Unassembled WGS sequence"/>
</dbReference>
<dbReference type="OrthoDB" id="4546644at2"/>
<dbReference type="RefSeq" id="WP_133908538.1">
    <property type="nucleotide sequence ID" value="NZ_SOCP01000024.1"/>
</dbReference>
<evidence type="ECO:0000313" key="2">
    <source>
        <dbReference type="Proteomes" id="UP000294927"/>
    </source>
</evidence>
<keyword evidence="2" id="KW-1185">Reference proteome</keyword>